<accession>A0A0A1MV23</accession>
<dbReference type="OrthoDB" id="2720292at2"/>
<feature type="transmembrane region" description="Helical" evidence="1">
    <location>
        <begin position="57"/>
        <end position="80"/>
    </location>
</feature>
<gene>
    <name evidence="2" type="ORF">BN997_03198</name>
</gene>
<keyword evidence="1" id="KW-1133">Transmembrane helix</keyword>
<dbReference type="AlphaFoldDB" id="A0A0A1MV23"/>
<dbReference type="Proteomes" id="UP000040453">
    <property type="component" value="Unassembled WGS sequence"/>
</dbReference>
<protein>
    <submittedName>
        <fullName evidence="2">Uncharacterized protein</fullName>
    </submittedName>
</protein>
<proteinExistence type="predicted"/>
<keyword evidence="1" id="KW-0472">Membrane</keyword>
<dbReference type="RefSeq" id="WP_042533572.1">
    <property type="nucleotide sequence ID" value="NZ_CAXOIH010000016.1"/>
</dbReference>
<evidence type="ECO:0000313" key="2">
    <source>
        <dbReference type="EMBL" id="CEI83292.1"/>
    </source>
</evidence>
<name>A0A0A1MV23_9BACI</name>
<evidence type="ECO:0000256" key="1">
    <source>
        <dbReference type="SAM" id="Phobius"/>
    </source>
</evidence>
<feature type="transmembrane region" description="Helical" evidence="1">
    <location>
        <begin position="12"/>
        <end position="37"/>
    </location>
</feature>
<reference evidence="2 3" key="1">
    <citation type="submission" date="2014-11" db="EMBL/GenBank/DDBJ databases">
        <authorList>
            <person name="Urmite Genomes Urmite Genomes"/>
        </authorList>
    </citation>
    <scope>NUCLEOTIDE SEQUENCE [LARGE SCALE GENOMIC DNA]</scope>
    <source>
        <strain evidence="2 3">Oc5</strain>
    </source>
</reference>
<keyword evidence="3" id="KW-1185">Reference proteome</keyword>
<evidence type="ECO:0000313" key="3">
    <source>
        <dbReference type="Proteomes" id="UP000040453"/>
    </source>
</evidence>
<sequence>MKIFQSILSGFCFVMIYVLIILCAPLILTLLHLLGLPQHASIFGSGLFEMETSQGGFYSQISLLGCFLSFFTGAIFYYILYPIKEKRRK</sequence>
<organism evidence="2 3">
    <name type="scientific">Oceanobacillus oncorhynchi</name>
    <dbReference type="NCBI Taxonomy" id="545501"/>
    <lineage>
        <taxon>Bacteria</taxon>
        <taxon>Bacillati</taxon>
        <taxon>Bacillota</taxon>
        <taxon>Bacilli</taxon>
        <taxon>Bacillales</taxon>
        <taxon>Bacillaceae</taxon>
        <taxon>Oceanobacillus</taxon>
    </lineage>
</organism>
<keyword evidence="1" id="KW-0812">Transmembrane</keyword>
<dbReference type="EMBL" id="CDGG01000001">
    <property type="protein sequence ID" value="CEI83292.1"/>
    <property type="molecule type" value="Genomic_DNA"/>
</dbReference>